<evidence type="ECO:0000313" key="3">
    <source>
        <dbReference type="EMBL" id="BAC44061.1"/>
    </source>
</evidence>
<feature type="compositionally biased region" description="Gly residues" evidence="1">
    <location>
        <begin position="40"/>
        <end position="51"/>
    </location>
</feature>
<keyword evidence="4" id="KW-1185">Reference proteome</keyword>
<protein>
    <submittedName>
        <fullName evidence="3">P35 lipoprotein homolog</fullName>
    </submittedName>
</protein>
<dbReference type="HOGENOM" id="CLU_040028_0_0_14"/>
<dbReference type="RefSeq" id="WP_011077097.1">
    <property type="nucleotide sequence ID" value="NC_004432.1"/>
</dbReference>
<feature type="chain" id="PRO_5004305555" evidence="2">
    <location>
        <begin position="23"/>
        <end position="383"/>
    </location>
</feature>
<dbReference type="GO" id="GO:0016020">
    <property type="term" value="C:membrane"/>
    <property type="evidence" value="ECO:0007669"/>
    <property type="project" value="InterPro"/>
</dbReference>
<evidence type="ECO:0000256" key="1">
    <source>
        <dbReference type="SAM" id="MobiDB-lite"/>
    </source>
</evidence>
<evidence type="ECO:0000256" key="2">
    <source>
        <dbReference type="SAM" id="SignalP"/>
    </source>
</evidence>
<feature type="region of interest" description="Disordered" evidence="1">
    <location>
        <begin position="37"/>
        <end position="62"/>
    </location>
</feature>
<keyword evidence="2" id="KW-0732">Signal</keyword>
<dbReference type="InParanoid" id="Q8EWD5"/>
<gene>
    <name evidence="3" type="ordered locus">MYPE2700</name>
</gene>
<dbReference type="InterPro" id="IPR011653">
    <property type="entry name" value="Lipoprotein_p35"/>
</dbReference>
<sequence>MKIKKIKLLKALALTGAFGIVATVPVIVSSCSSTDNGNNNQGGTGGNGQGGDTQQQSTVKPEIKTDVKLSGKLSGIYDASETDRKDTNTLITNDVKTNPENYFTNGDQIKDAIKDATVTVDGGFKKESSWSGNPYSTWSTGTTATLYPSAAPQINIASLNDLKDTKLKDSTAIETFLKDANISFTGASGFSVQNQPGLTDGDLLHINIKAKQNSQDLNLDLQIPVSNINLETTLKISIDATTNTTGNKIEAVKDLETKFSYNIGIDATLKFEQQKGEAPAATTNEVSDAATAAKNILVKLGYVSSGDTLSDDKISAALGIYNCKFTPKSATENTNAKPNAEVTNSNKVYTVTVTATPYNETYVWDDGSTGPKDISFDVSLKVS</sequence>
<organism evidence="3 4">
    <name type="scientific">Malacoplasma penetrans (strain HF-2)</name>
    <name type="common">Mycoplasma penetrans</name>
    <dbReference type="NCBI Taxonomy" id="272633"/>
    <lineage>
        <taxon>Bacteria</taxon>
        <taxon>Bacillati</taxon>
        <taxon>Mycoplasmatota</taxon>
        <taxon>Mycoplasmoidales</taxon>
        <taxon>Mycoplasmoidaceae</taxon>
        <taxon>Malacoplasma</taxon>
    </lineage>
</organism>
<feature type="signal peptide" evidence="2">
    <location>
        <begin position="1"/>
        <end position="22"/>
    </location>
</feature>
<dbReference type="KEGG" id="mpe:MYPE2700"/>
<keyword evidence="3" id="KW-0449">Lipoprotein</keyword>
<dbReference type="PROSITE" id="PS51257">
    <property type="entry name" value="PROKAR_LIPOPROTEIN"/>
    <property type="match status" value="1"/>
</dbReference>
<proteinExistence type="predicted"/>
<dbReference type="EMBL" id="BA000026">
    <property type="protein sequence ID" value="BAC44061.1"/>
    <property type="molecule type" value="Genomic_DNA"/>
</dbReference>
<evidence type="ECO:0000313" key="4">
    <source>
        <dbReference type="Proteomes" id="UP000002522"/>
    </source>
</evidence>
<accession>Q8EWD5</accession>
<dbReference type="AlphaFoldDB" id="Q8EWD5"/>
<dbReference type="Proteomes" id="UP000002522">
    <property type="component" value="Chromosome"/>
</dbReference>
<dbReference type="Pfam" id="PF07668">
    <property type="entry name" value="MpPF1"/>
    <property type="match status" value="1"/>
</dbReference>
<name>Q8EWD5_MALP2</name>
<dbReference type="STRING" id="272633.gene:10731372"/>
<reference evidence="3 4" key="1">
    <citation type="journal article" date="2002" name="Nucleic Acids Res.">
        <title>The complete genomic sequence of Mycoplasma penetrans, an intracellular bacterial pathogen in humans.</title>
        <authorList>
            <person name="Sasaki Y."/>
            <person name="Ishikawa J."/>
            <person name="Yamashita A."/>
            <person name="Oshima K."/>
            <person name="Kenri T."/>
            <person name="Furuya K."/>
            <person name="Yoshino C."/>
            <person name="Horino A."/>
            <person name="Shiba T."/>
            <person name="Sasaki T."/>
            <person name="Hattori M."/>
        </authorList>
    </citation>
    <scope>NUCLEOTIDE SEQUENCE [LARGE SCALE GENOMIC DNA]</scope>
    <source>
        <strain evidence="3 4">HF-2</strain>
    </source>
</reference>